<keyword evidence="1" id="KW-0472">Membrane</keyword>
<evidence type="ECO:0000256" key="1">
    <source>
        <dbReference type="SAM" id="Phobius"/>
    </source>
</evidence>
<keyword evidence="3" id="KW-1185">Reference proteome</keyword>
<dbReference type="Proteomes" id="UP000664771">
    <property type="component" value="Unassembled WGS sequence"/>
</dbReference>
<feature type="transmembrane region" description="Helical" evidence="1">
    <location>
        <begin position="94"/>
        <end position="114"/>
    </location>
</feature>
<gene>
    <name evidence="2" type="ORF">J2D73_05765</name>
</gene>
<protein>
    <submittedName>
        <fullName evidence="2">FUSC family protein</fullName>
    </submittedName>
</protein>
<keyword evidence="1" id="KW-0812">Transmembrane</keyword>
<feature type="transmembrane region" description="Helical" evidence="1">
    <location>
        <begin position="482"/>
        <end position="504"/>
    </location>
</feature>
<feature type="transmembrane region" description="Helical" evidence="1">
    <location>
        <begin position="168"/>
        <end position="192"/>
    </location>
</feature>
<feature type="transmembrane region" description="Helical" evidence="1">
    <location>
        <begin position="144"/>
        <end position="162"/>
    </location>
</feature>
<evidence type="ECO:0000313" key="3">
    <source>
        <dbReference type="Proteomes" id="UP000664771"/>
    </source>
</evidence>
<dbReference type="EMBL" id="JAFVMF010000005">
    <property type="protein sequence ID" value="MBO1359302.1"/>
    <property type="molecule type" value="Genomic_DNA"/>
</dbReference>
<name>A0ABS3LTQ8_9PROT</name>
<feature type="transmembrane region" description="Helical" evidence="1">
    <location>
        <begin position="58"/>
        <end position="82"/>
    </location>
</feature>
<accession>A0ABS3LTQ8</accession>
<feature type="transmembrane region" description="Helical" evidence="1">
    <location>
        <begin position="120"/>
        <end position="139"/>
    </location>
</feature>
<reference evidence="2 3" key="1">
    <citation type="submission" date="2021-03" db="EMBL/GenBank/DDBJ databases">
        <title>The complete genome sequence of Acetobacter sacchari TBRC 11175.</title>
        <authorList>
            <person name="Charoenyingcharoen P."/>
            <person name="Yukphan P."/>
        </authorList>
    </citation>
    <scope>NUCLEOTIDE SEQUENCE [LARGE SCALE GENOMIC DNA]</scope>
    <source>
        <strain evidence="2 3">TBRC 11175</strain>
    </source>
</reference>
<dbReference type="InterPro" id="IPR006726">
    <property type="entry name" value="PHBA_efflux_AaeB/fusaric-R"/>
</dbReference>
<comment type="caution">
    <text evidence="2">The sequence shown here is derived from an EMBL/GenBank/DDBJ whole genome shotgun (WGS) entry which is preliminary data.</text>
</comment>
<proteinExistence type="predicted"/>
<dbReference type="Pfam" id="PF04632">
    <property type="entry name" value="FUSC"/>
    <property type="match status" value="1"/>
</dbReference>
<evidence type="ECO:0000313" key="2">
    <source>
        <dbReference type="EMBL" id="MBO1359302.1"/>
    </source>
</evidence>
<dbReference type="RefSeq" id="WP_207880219.1">
    <property type="nucleotide sequence ID" value="NZ_JAFVMF010000005.1"/>
</dbReference>
<keyword evidence="1" id="KW-1133">Transmembrane helix</keyword>
<sequence length="748" mass="81453">MTGRASASCVTARPWREAGKVAPFRRWFGVLRSDWRQELAALTPTALYSVRVGLSIGLALWFAAFVQLGQPLSAATTVLIVANPSPGALVSKSVWRIVGTLIGAVLGVGLMAIFPQQPLLFFAGLSVVIGIACFVATLLRFFRAYAAVLSGYTIIIIASGAFSNPDRIFMGAMTRVSVVLIGIVSTAVVFRLTTPTGPDNLRERIDRLLREVLGQFVHLAPPPDAGGDAAAQDGASRDFMFREMDMSAYGARARLLSQCNAMIETIEYASSGDYEIGRRARALQEGVARLLGMLSAHHASWRALANTDQHLVHQARAISAELMRALCAMPGKELLHAESAAVRRLLDDAMTRLDALACEARDLEGLAAIDSERDIVEQLRRVVLNLSDRVWRERRVRLAALLEWSTAIRNGSRGVLVTLLAGLSWYVLRWDAGPNMLIYVIAASCLLATASSATAAAAMLGSGTLLAIPASYVFQAVLLPRVDGFVMVWLSLFICLLPGIWIQFHPRYALRGFGYAVFCSSMCQVQNPIRFDDLSLLNGWLAYFVGVVAILLVFRVVLPTNQRLEAGRLSVGLCRAVEGIAMRPLNRPLDWVGWEQTQMQRVLRIAQRLSLVETSARVFHVTDAALTAVSIGRVVARLRRLMNAPEAAGVQTQPVREALLAMRGLRQDPLNVSLVLRRQAQRLLVGAGQGAVSMGSARRMAACLLQIAQLVDVAPGFFHKNGPMQQAADHPRAHADLRLATSHYARAV</sequence>
<feature type="transmembrane region" description="Helical" evidence="1">
    <location>
        <begin position="540"/>
        <end position="558"/>
    </location>
</feature>
<organism evidence="2 3">
    <name type="scientific">Acetobacter sacchari</name>
    <dbReference type="NCBI Taxonomy" id="2661687"/>
    <lineage>
        <taxon>Bacteria</taxon>
        <taxon>Pseudomonadati</taxon>
        <taxon>Pseudomonadota</taxon>
        <taxon>Alphaproteobacteria</taxon>
        <taxon>Acetobacterales</taxon>
        <taxon>Acetobacteraceae</taxon>
        <taxon>Acetobacter</taxon>
    </lineage>
</organism>